<organism evidence="6 8">
    <name type="scientific">Rotaria magnacalcarata</name>
    <dbReference type="NCBI Taxonomy" id="392030"/>
    <lineage>
        <taxon>Eukaryota</taxon>
        <taxon>Metazoa</taxon>
        <taxon>Spiralia</taxon>
        <taxon>Gnathifera</taxon>
        <taxon>Rotifera</taxon>
        <taxon>Eurotatoria</taxon>
        <taxon>Bdelloidea</taxon>
        <taxon>Philodinida</taxon>
        <taxon>Philodinidae</taxon>
        <taxon>Rotaria</taxon>
    </lineage>
</organism>
<reference evidence="6" key="1">
    <citation type="submission" date="2021-02" db="EMBL/GenBank/DDBJ databases">
        <authorList>
            <person name="Nowell W R."/>
        </authorList>
    </citation>
    <scope>NUCLEOTIDE SEQUENCE</scope>
</reference>
<evidence type="ECO:0000313" key="7">
    <source>
        <dbReference type="EMBL" id="CAF4082919.1"/>
    </source>
</evidence>
<evidence type="ECO:0000256" key="2">
    <source>
        <dbReference type="SAM" id="Coils"/>
    </source>
</evidence>
<dbReference type="Proteomes" id="UP000663855">
    <property type="component" value="Unassembled WGS sequence"/>
</dbReference>
<dbReference type="InterPro" id="IPR021346">
    <property type="entry name" value="Tma16"/>
</dbReference>
<evidence type="ECO:0000313" key="4">
    <source>
        <dbReference type="EMBL" id="CAF1288247.1"/>
    </source>
</evidence>
<comment type="similarity">
    <text evidence="1">Belongs to the TMA16 family.</text>
</comment>
<dbReference type="Gene3D" id="1.20.1440.170">
    <property type="entry name" value="Translation machinery-associated protein 16-like"/>
    <property type="match status" value="1"/>
</dbReference>
<dbReference type="EMBL" id="CAJNOV010011129">
    <property type="protein sequence ID" value="CAF1438812.1"/>
    <property type="molecule type" value="Genomic_DNA"/>
</dbReference>
<dbReference type="AlphaFoldDB" id="A0A816KDT2"/>
<dbReference type="EMBL" id="CAJNOW010000636">
    <property type="protein sequence ID" value="CAF1288247.1"/>
    <property type="molecule type" value="Genomic_DNA"/>
</dbReference>
<dbReference type="OrthoDB" id="270284at2759"/>
<keyword evidence="2" id="KW-0175">Coiled coil</keyword>
<name>A0A816KDT2_9BILA</name>
<comment type="caution">
    <text evidence="6">The sequence shown here is derived from an EMBL/GenBank/DDBJ whole genome shotgun (WGS) entry which is preliminary data.</text>
</comment>
<dbReference type="Proteomes" id="UP000663834">
    <property type="component" value="Unassembled WGS sequence"/>
</dbReference>
<sequence>MSKDKKLKTGGKLIHPSSRKAKQISRLECHAGRVVKKRQNTKAKNNNLRDRIQWFKDQLNETQLHLSKQEVHALVQRYLQRFQDELEQIELKNQIGQRQKTPQYASRKALIESTINAEKHEYETHGFEVPELTRPDAVKVLRTWDGSVRFMPRLKLCLIKQNNSTSNKNYADDDDQIVSIDNENESMESDVE</sequence>
<feature type="compositionally biased region" description="Acidic residues" evidence="3">
    <location>
        <begin position="172"/>
        <end position="192"/>
    </location>
</feature>
<proteinExistence type="inferred from homology"/>
<feature type="region of interest" description="Disordered" evidence="3">
    <location>
        <begin position="165"/>
        <end position="192"/>
    </location>
</feature>
<protein>
    <recommendedName>
        <fullName evidence="9">Translation machinery-associated protein 16</fullName>
    </recommendedName>
</protein>
<evidence type="ECO:0000256" key="1">
    <source>
        <dbReference type="ARBA" id="ARBA00034127"/>
    </source>
</evidence>
<dbReference type="EMBL" id="CAJNRE010000123">
    <property type="protein sequence ID" value="CAF1920288.1"/>
    <property type="molecule type" value="Genomic_DNA"/>
</dbReference>
<dbReference type="PANTHER" id="PTHR13349:SF2">
    <property type="entry name" value="TRANSLATION MACHINERY-ASSOCIATED PROTEIN 16"/>
    <property type="match status" value="1"/>
</dbReference>
<feature type="region of interest" description="Disordered" evidence="3">
    <location>
        <begin position="1"/>
        <end position="26"/>
    </location>
</feature>
<evidence type="ECO:0000313" key="6">
    <source>
        <dbReference type="EMBL" id="CAF1920288.1"/>
    </source>
</evidence>
<accession>A0A816KDT2</accession>
<dbReference type="Pfam" id="PF11176">
    <property type="entry name" value="Tma16"/>
    <property type="match status" value="1"/>
</dbReference>
<evidence type="ECO:0000256" key="3">
    <source>
        <dbReference type="SAM" id="MobiDB-lite"/>
    </source>
</evidence>
<evidence type="ECO:0008006" key="9">
    <source>
        <dbReference type="Google" id="ProtNLM"/>
    </source>
</evidence>
<dbReference type="EMBL" id="CAJOBI010007329">
    <property type="protein sequence ID" value="CAF4082919.1"/>
    <property type="molecule type" value="Genomic_DNA"/>
</dbReference>
<dbReference type="GO" id="GO:0005634">
    <property type="term" value="C:nucleus"/>
    <property type="evidence" value="ECO:0007669"/>
    <property type="project" value="TreeGrafter"/>
</dbReference>
<evidence type="ECO:0000313" key="8">
    <source>
        <dbReference type="Proteomes" id="UP000663824"/>
    </source>
</evidence>
<dbReference type="InterPro" id="IPR038356">
    <property type="entry name" value="Tma16_sf"/>
</dbReference>
<dbReference type="Proteomes" id="UP000676336">
    <property type="component" value="Unassembled WGS sequence"/>
</dbReference>
<gene>
    <name evidence="5" type="ORF">CJN711_LOCUS23972</name>
    <name evidence="4" type="ORF">KQP761_LOCUS4140</name>
    <name evidence="6" type="ORF">MBJ925_LOCUS1899</name>
    <name evidence="7" type="ORF">SMN809_LOCUS16410</name>
</gene>
<dbReference type="PANTHER" id="PTHR13349">
    <property type="entry name" value="TRANSLATION MACHINERY-ASSOCIATED PROTEIN 16"/>
    <property type="match status" value="1"/>
</dbReference>
<dbReference type="Proteomes" id="UP000663824">
    <property type="component" value="Unassembled WGS sequence"/>
</dbReference>
<evidence type="ECO:0000313" key="5">
    <source>
        <dbReference type="EMBL" id="CAF1438812.1"/>
    </source>
</evidence>
<feature type="coiled-coil region" evidence="2">
    <location>
        <begin position="38"/>
        <end position="99"/>
    </location>
</feature>
<dbReference type="FunFam" id="1.20.1440.170:FF:000001">
    <property type="entry name" value="Translation machinery-associated 16 homolog"/>
    <property type="match status" value="1"/>
</dbReference>